<dbReference type="PROSITE" id="PS01348">
    <property type="entry name" value="MRAY_2"/>
    <property type="match status" value="1"/>
</dbReference>
<comment type="subcellular location">
    <subcellularLocation>
        <location evidence="12">Cell membrane</location>
        <topology evidence="12">Multi-pass membrane protein</topology>
    </subcellularLocation>
    <subcellularLocation>
        <location evidence="1">Membrane</location>
        <topology evidence="1">Multi-pass membrane protein</topology>
    </subcellularLocation>
</comment>
<reference evidence="15 16" key="1">
    <citation type="submission" date="2019-03" db="EMBL/GenBank/DDBJ databases">
        <title>Genomic Encyclopedia of Type Strains, Phase IV (KMG-IV): sequencing the most valuable type-strain genomes for metagenomic binning, comparative biology and taxonomic classification.</title>
        <authorList>
            <person name="Goeker M."/>
        </authorList>
    </citation>
    <scope>NUCLEOTIDE SEQUENCE [LARGE SCALE GENOMIC DNA]</scope>
    <source>
        <strain evidence="15 16">DSM 16326</strain>
    </source>
</reference>
<evidence type="ECO:0000256" key="12">
    <source>
        <dbReference type="HAMAP-Rule" id="MF_00038"/>
    </source>
</evidence>
<name>A0A4V3H3Z8_9GAMM</name>
<keyword evidence="6 12" id="KW-0133">Cell shape</keyword>
<evidence type="ECO:0000313" key="16">
    <source>
        <dbReference type="Proteomes" id="UP000294914"/>
    </source>
</evidence>
<comment type="function">
    <text evidence="12">Catalyzes the initial step of the lipid cycle reactions in the biosynthesis of the cell wall peptidoglycan: transfers peptidoglycan precursor phospho-MurNAc-pentapeptide from UDP-MurNAc-pentapeptide onto the lipid carrier undecaprenyl phosphate, yielding undecaprenyl-pyrophosphoryl-MurNAc-pentapeptide, known as lipid I.</text>
</comment>
<feature type="transmembrane region" description="Helical" evidence="12">
    <location>
        <begin position="200"/>
        <end position="219"/>
    </location>
</feature>
<evidence type="ECO:0000256" key="11">
    <source>
        <dbReference type="ARBA" id="ARBA00023316"/>
    </source>
</evidence>
<dbReference type="Proteomes" id="UP000294914">
    <property type="component" value="Unassembled WGS sequence"/>
</dbReference>
<keyword evidence="3 12" id="KW-0132">Cell division</keyword>
<evidence type="ECO:0000256" key="2">
    <source>
        <dbReference type="ARBA" id="ARBA00005583"/>
    </source>
</evidence>
<dbReference type="GO" id="GO:0051992">
    <property type="term" value="F:UDP-N-acetylmuramoyl-L-alanyl-D-glutamyl-meso-2,6-diaminopimelyl-D-alanyl-D-alanine:undecaprenyl-phosphate transferase activity"/>
    <property type="evidence" value="ECO:0007669"/>
    <property type="project" value="RHEA"/>
</dbReference>
<protein>
    <recommendedName>
        <fullName evidence="12 13">Phospho-N-acetylmuramoyl-pentapeptide-transferase</fullName>
        <ecNumber evidence="12 13">2.7.8.13</ecNumber>
    </recommendedName>
    <alternativeName>
        <fullName evidence="12">UDP-MurNAc-pentapeptide phosphotransferase</fullName>
    </alternativeName>
</protein>
<dbReference type="GO" id="GO:0008963">
    <property type="term" value="F:phospho-N-acetylmuramoyl-pentapeptide-transferase activity"/>
    <property type="evidence" value="ECO:0007669"/>
    <property type="project" value="UniProtKB-UniRule"/>
</dbReference>
<dbReference type="PROSITE" id="PS01347">
    <property type="entry name" value="MRAY_1"/>
    <property type="match status" value="1"/>
</dbReference>
<keyword evidence="8 12" id="KW-1133">Transmembrane helix</keyword>
<dbReference type="EC" id="2.7.8.13" evidence="12 13"/>
<proteinExistence type="inferred from homology"/>
<feature type="binding site" evidence="14">
    <location>
        <position position="267"/>
    </location>
    <ligand>
        <name>Mg(2+)</name>
        <dbReference type="ChEBI" id="CHEBI:18420"/>
    </ligand>
</feature>
<dbReference type="PANTHER" id="PTHR22926">
    <property type="entry name" value="PHOSPHO-N-ACETYLMURAMOYL-PENTAPEPTIDE-TRANSFERASE"/>
    <property type="match status" value="1"/>
</dbReference>
<evidence type="ECO:0000256" key="1">
    <source>
        <dbReference type="ARBA" id="ARBA00004141"/>
    </source>
</evidence>
<dbReference type="HAMAP" id="MF_00038">
    <property type="entry name" value="MraY"/>
    <property type="match status" value="1"/>
</dbReference>
<dbReference type="GO" id="GO:0051301">
    <property type="term" value="P:cell division"/>
    <property type="evidence" value="ECO:0007669"/>
    <property type="project" value="UniProtKB-KW"/>
</dbReference>
<dbReference type="CDD" id="cd06852">
    <property type="entry name" value="GT_MraY"/>
    <property type="match status" value="1"/>
</dbReference>
<dbReference type="NCBIfam" id="TIGR00445">
    <property type="entry name" value="mraY"/>
    <property type="match status" value="1"/>
</dbReference>
<dbReference type="RefSeq" id="WP_134083834.1">
    <property type="nucleotide sequence ID" value="NZ_SOQX01000004.1"/>
</dbReference>
<feature type="transmembrane region" description="Helical" evidence="12">
    <location>
        <begin position="239"/>
        <end position="256"/>
    </location>
</feature>
<accession>A0A4V3H3Z8</accession>
<dbReference type="PANTHER" id="PTHR22926:SF5">
    <property type="entry name" value="PHOSPHO-N-ACETYLMURAMOYL-PENTAPEPTIDE-TRANSFERASE HOMOLOG"/>
    <property type="match status" value="1"/>
</dbReference>
<evidence type="ECO:0000256" key="13">
    <source>
        <dbReference type="NCBIfam" id="TIGR00445"/>
    </source>
</evidence>
<dbReference type="InterPro" id="IPR000715">
    <property type="entry name" value="Glycosyl_transferase_4"/>
</dbReference>
<comment type="pathway">
    <text evidence="12">Cell wall biogenesis; peptidoglycan biosynthesis.</text>
</comment>
<feature type="transmembrane region" description="Helical" evidence="12">
    <location>
        <begin position="338"/>
        <end position="357"/>
    </location>
</feature>
<feature type="binding site" evidence="14">
    <location>
        <position position="192"/>
    </location>
    <ligand>
        <name>Mg(2+)</name>
        <dbReference type="ChEBI" id="CHEBI:18420"/>
    </ligand>
</feature>
<keyword evidence="16" id="KW-1185">Reference proteome</keyword>
<sequence length="360" mass="39837">MLYHLTQYLQEFYSGFNVFNYLTLRAIMGVLTALVISLLVGPWMIRRLGTFSFGQPIRDDGPETHLIKAGTPTMGGALILIAIAVSTLLWSDLTNSYVWVVILTTFLFGVIGWIDDYKKLVKKDPRGLIARWKYFWQSVIAIAVGIYLYQTALPVERELIVPFFKSISLEMGMITYVLLTYFVVVGSSNAVNLTDGLDGLAILPTVMVGGALGIFAYASGHAEFSEYLQIPNIPGSGELIIFCGSLVGAGLGFLWFNTYPAQVFMGDVGALALGAALGVLAVIVRQELVLFIMGGVFVMETLSVVLQVLSFKMTGRRIFRMAPLHHHFELKGWPEPRVIVRFWIITVILVLIGLATLKIR</sequence>
<comment type="similarity">
    <text evidence="2 12">Belongs to the glycosyltransferase 4 family. MraY subfamily.</text>
</comment>
<dbReference type="GO" id="GO:0046872">
    <property type="term" value="F:metal ion binding"/>
    <property type="evidence" value="ECO:0007669"/>
    <property type="project" value="UniProtKB-KW"/>
</dbReference>
<dbReference type="AlphaFoldDB" id="A0A4V3H3Z8"/>
<evidence type="ECO:0000256" key="8">
    <source>
        <dbReference type="ARBA" id="ARBA00022989"/>
    </source>
</evidence>
<evidence type="ECO:0000256" key="14">
    <source>
        <dbReference type="PIRSR" id="PIRSR600715-1"/>
    </source>
</evidence>
<feature type="transmembrane region" description="Helical" evidence="12">
    <location>
        <begin position="263"/>
        <end position="284"/>
    </location>
</feature>
<evidence type="ECO:0000256" key="4">
    <source>
        <dbReference type="ARBA" id="ARBA00022679"/>
    </source>
</evidence>
<feature type="transmembrane region" description="Helical" evidence="12">
    <location>
        <begin position="66"/>
        <end position="90"/>
    </location>
</feature>
<dbReference type="InterPro" id="IPR003524">
    <property type="entry name" value="PNAcMuramoyl-5peptid_Trfase"/>
</dbReference>
<evidence type="ECO:0000313" key="15">
    <source>
        <dbReference type="EMBL" id="TDY01145.1"/>
    </source>
</evidence>
<feature type="transmembrane region" description="Helical" evidence="12">
    <location>
        <begin position="290"/>
        <end position="311"/>
    </location>
</feature>
<dbReference type="UniPathway" id="UPA00219"/>
<feature type="transmembrane region" description="Helical" evidence="12">
    <location>
        <begin position="96"/>
        <end position="114"/>
    </location>
</feature>
<dbReference type="EMBL" id="SOQX01000004">
    <property type="protein sequence ID" value="TDY01145.1"/>
    <property type="molecule type" value="Genomic_DNA"/>
</dbReference>
<keyword evidence="10 12" id="KW-0131">Cell cycle</keyword>
<dbReference type="GO" id="GO:0005886">
    <property type="term" value="C:plasma membrane"/>
    <property type="evidence" value="ECO:0007669"/>
    <property type="project" value="UniProtKB-SubCell"/>
</dbReference>
<keyword evidence="12 14" id="KW-0460">Magnesium</keyword>
<keyword evidence="7 12" id="KW-0573">Peptidoglycan synthesis</keyword>
<feature type="transmembrane region" description="Helical" evidence="12">
    <location>
        <begin position="22"/>
        <end position="45"/>
    </location>
</feature>
<organism evidence="15 16">
    <name type="scientific">Thiohalophilus thiocyanatoxydans</name>
    <dbReference type="NCBI Taxonomy" id="381308"/>
    <lineage>
        <taxon>Bacteria</taxon>
        <taxon>Pseudomonadati</taxon>
        <taxon>Pseudomonadota</taxon>
        <taxon>Gammaproteobacteria</taxon>
        <taxon>Thiohalomonadales</taxon>
        <taxon>Thiohalophilaceae</taxon>
        <taxon>Thiohalophilus</taxon>
    </lineage>
</organism>
<evidence type="ECO:0000256" key="3">
    <source>
        <dbReference type="ARBA" id="ARBA00022618"/>
    </source>
</evidence>
<evidence type="ECO:0000256" key="5">
    <source>
        <dbReference type="ARBA" id="ARBA00022692"/>
    </source>
</evidence>
<dbReference type="Pfam" id="PF10555">
    <property type="entry name" value="MraY_sig1"/>
    <property type="match status" value="1"/>
</dbReference>
<keyword evidence="4 12" id="KW-0808">Transferase</keyword>
<gene>
    <name evidence="12" type="primary">mraY</name>
    <name evidence="15" type="ORF">EDC23_1892</name>
</gene>
<keyword evidence="5 12" id="KW-0812">Transmembrane</keyword>
<dbReference type="Pfam" id="PF00953">
    <property type="entry name" value="Glycos_transf_4"/>
    <property type="match status" value="1"/>
</dbReference>
<dbReference type="OrthoDB" id="9805475at2"/>
<feature type="transmembrane region" description="Helical" evidence="12">
    <location>
        <begin position="134"/>
        <end position="153"/>
    </location>
</feature>
<keyword evidence="12" id="KW-1003">Cell membrane</keyword>
<dbReference type="GO" id="GO:0009252">
    <property type="term" value="P:peptidoglycan biosynthetic process"/>
    <property type="evidence" value="ECO:0007669"/>
    <property type="project" value="UniProtKB-UniRule"/>
</dbReference>
<evidence type="ECO:0000256" key="7">
    <source>
        <dbReference type="ARBA" id="ARBA00022984"/>
    </source>
</evidence>
<keyword evidence="12 14" id="KW-0479">Metal-binding</keyword>
<keyword evidence="9 12" id="KW-0472">Membrane</keyword>
<evidence type="ECO:0000256" key="9">
    <source>
        <dbReference type="ARBA" id="ARBA00023136"/>
    </source>
</evidence>
<keyword evidence="11 12" id="KW-0961">Cell wall biogenesis/degradation</keyword>
<dbReference type="GO" id="GO:0008360">
    <property type="term" value="P:regulation of cell shape"/>
    <property type="evidence" value="ECO:0007669"/>
    <property type="project" value="UniProtKB-KW"/>
</dbReference>
<comment type="caution">
    <text evidence="15">The sequence shown here is derived from an EMBL/GenBank/DDBJ whole genome shotgun (WGS) entry which is preliminary data.</text>
</comment>
<comment type="cofactor">
    <cofactor evidence="12 14">
        <name>Mg(2+)</name>
        <dbReference type="ChEBI" id="CHEBI:18420"/>
    </cofactor>
</comment>
<dbReference type="InterPro" id="IPR018480">
    <property type="entry name" value="PNAcMuramoyl-5peptid_Trfase_CS"/>
</dbReference>
<comment type="catalytic activity">
    <reaction evidence="12">
        <text>UDP-N-acetyl-alpha-D-muramoyl-L-alanyl-gamma-D-glutamyl-meso-2,6-diaminopimeloyl-D-alanyl-D-alanine + di-trans,octa-cis-undecaprenyl phosphate = di-trans,octa-cis-undecaprenyl diphospho-N-acetyl-alpha-D-muramoyl-L-alanyl-D-glutamyl-meso-2,6-diaminopimeloyl-D-alanyl-D-alanine + UMP</text>
        <dbReference type="Rhea" id="RHEA:28386"/>
        <dbReference type="ChEBI" id="CHEBI:57865"/>
        <dbReference type="ChEBI" id="CHEBI:60392"/>
        <dbReference type="ChEBI" id="CHEBI:61386"/>
        <dbReference type="ChEBI" id="CHEBI:61387"/>
        <dbReference type="EC" id="2.7.8.13"/>
    </reaction>
</comment>
<evidence type="ECO:0000256" key="10">
    <source>
        <dbReference type="ARBA" id="ARBA00023306"/>
    </source>
</evidence>
<feature type="transmembrane region" description="Helical" evidence="12">
    <location>
        <begin position="173"/>
        <end position="193"/>
    </location>
</feature>
<dbReference type="GO" id="GO:0071555">
    <property type="term" value="P:cell wall organization"/>
    <property type="evidence" value="ECO:0007669"/>
    <property type="project" value="UniProtKB-KW"/>
</dbReference>
<evidence type="ECO:0000256" key="6">
    <source>
        <dbReference type="ARBA" id="ARBA00022960"/>
    </source>
</evidence>